<organism evidence="3 4">
    <name type="scientific">Lingula anatina</name>
    <name type="common">Brachiopod</name>
    <name type="synonym">Lingula unguis</name>
    <dbReference type="NCBI Taxonomy" id="7574"/>
    <lineage>
        <taxon>Eukaryota</taxon>
        <taxon>Metazoa</taxon>
        <taxon>Spiralia</taxon>
        <taxon>Lophotrochozoa</taxon>
        <taxon>Brachiopoda</taxon>
        <taxon>Linguliformea</taxon>
        <taxon>Lingulata</taxon>
        <taxon>Lingulida</taxon>
        <taxon>Linguloidea</taxon>
        <taxon>Lingulidae</taxon>
        <taxon>Lingula</taxon>
    </lineage>
</organism>
<evidence type="ECO:0000256" key="1">
    <source>
        <dbReference type="SAM" id="MobiDB-lite"/>
    </source>
</evidence>
<reference evidence="4" key="1">
    <citation type="submission" date="2025-08" db="UniProtKB">
        <authorList>
            <consortium name="RefSeq"/>
        </authorList>
    </citation>
    <scope>IDENTIFICATION</scope>
    <source>
        <tissue evidence="4">Gonads</tissue>
    </source>
</reference>
<keyword evidence="2" id="KW-0812">Transmembrane</keyword>
<name>A0A2R2MMN0_LINAN</name>
<evidence type="ECO:0000313" key="4">
    <source>
        <dbReference type="RefSeq" id="XP_023931312.1"/>
    </source>
</evidence>
<gene>
    <name evidence="4" type="primary">LOC112041844</name>
</gene>
<dbReference type="InParanoid" id="A0A2R2MMN0"/>
<dbReference type="KEGG" id="lak:112041844"/>
<feature type="region of interest" description="Disordered" evidence="1">
    <location>
        <begin position="1"/>
        <end position="33"/>
    </location>
</feature>
<keyword evidence="2" id="KW-0472">Membrane</keyword>
<keyword evidence="2" id="KW-1133">Transmembrane helix</keyword>
<dbReference type="GeneID" id="112041844"/>
<feature type="compositionally biased region" description="Basic and acidic residues" evidence="1">
    <location>
        <begin position="342"/>
        <end position="351"/>
    </location>
</feature>
<feature type="region of interest" description="Disordered" evidence="1">
    <location>
        <begin position="151"/>
        <end position="178"/>
    </location>
</feature>
<proteinExistence type="predicted"/>
<feature type="compositionally biased region" description="Basic and acidic residues" evidence="1">
    <location>
        <begin position="303"/>
        <end position="323"/>
    </location>
</feature>
<keyword evidence="3" id="KW-1185">Reference proteome</keyword>
<evidence type="ECO:0000256" key="2">
    <source>
        <dbReference type="SAM" id="Phobius"/>
    </source>
</evidence>
<feature type="region of interest" description="Disordered" evidence="1">
    <location>
        <begin position="255"/>
        <end position="388"/>
    </location>
</feature>
<dbReference type="AlphaFoldDB" id="A0A2R2MMN0"/>
<dbReference type="STRING" id="7574.A0A2R2MMN0"/>
<protein>
    <submittedName>
        <fullName evidence="4">Uncharacterized protein LOC112041844</fullName>
    </submittedName>
</protein>
<dbReference type="Proteomes" id="UP000085678">
    <property type="component" value="Unplaced"/>
</dbReference>
<feature type="compositionally biased region" description="Basic and acidic residues" evidence="1">
    <location>
        <begin position="263"/>
        <end position="280"/>
    </location>
</feature>
<feature type="transmembrane region" description="Helical" evidence="2">
    <location>
        <begin position="90"/>
        <end position="113"/>
    </location>
</feature>
<evidence type="ECO:0000313" key="3">
    <source>
        <dbReference type="Proteomes" id="UP000085678"/>
    </source>
</evidence>
<dbReference type="RefSeq" id="XP_023931312.1">
    <property type="nucleotide sequence ID" value="XM_024075544.1"/>
</dbReference>
<accession>A0A2R2MMN0</accession>
<sequence length="388" mass="41501">MNSTSVSATSTTATSNTTTTMDTTTATPNTTTTMGVTTATSNITITMSVTTAASNTTTTMGATTTASNTTTTMSTTTTAASATAITTTGIILISVLGSYGVVILIAGIIMVACCQKRRGHQLEGAGTRRFDADAWLERKLRGLSVKSQRSLAAADDNGPEHVTFGKQKKQGSDLGEENIGGATVENFRMSYVPLSDETKSPGKPEQGQYYKSLLCPKPEAGFRNQAYEDVDIIGAPPARGEGDEGIEKEIKTDKMNASIKINQGRDSHILENGKESKDSETSNVDNIDQLYAHPVKKSKSKKLHESPMDDPAHATVEDRHAEASEQAYENTELGVMNPSPGRNEDDTREKNPTAGNGSKPEPEMDEAPEEVIMQENDLYEMTVVENGK</sequence>